<feature type="compositionally biased region" description="Low complexity" evidence="5">
    <location>
        <begin position="159"/>
        <end position="194"/>
    </location>
</feature>
<dbReference type="AlphaFoldDB" id="A0A545ULQ7"/>
<comment type="subcellular location">
    <subcellularLocation>
        <location evidence="1">Nucleus</location>
        <location evidence="1">Nucleolus</location>
    </subcellularLocation>
</comment>
<dbReference type="GO" id="GO:0005730">
    <property type="term" value="C:nucleolus"/>
    <property type="evidence" value="ECO:0007669"/>
    <property type="project" value="UniProtKB-SubCell"/>
</dbReference>
<evidence type="ECO:0000313" key="6">
    <source>
        <dbReference type="EMBL" id="TQV90397.1"/>
    </source>
</evidence>
<dbReference type="Proteomes" id="UP000315783">
    <property type="component" value="Unassembled WGS sequence"/>
</dbReference>
<protein>
    <recommendedName>
        <fullName evidence="3">Ribosome biogenesis protein SLX9</fullName>
    </recommendedName>
</protein>
<feature type="region of interest" description="Disordered" evidence="5">
    <location>
        <begin position="1"/>
        <end position="103"/>
    </location>
</feature>
<dbReference type="InterPro" id="IPR028160">
    <property type="entry name" value="Slx9-like"/>
</dbReference>
<gene>
    <name evidence="6" type="ORF">IF1G_10876</name>
</gene>
<dbReference type="GO" id="GO:0030686">
    <property type="term" value="C:90S preribosome"/>
    <property type="evidence" value="ECO:0007669"/>
    <property type="project" value="InterPro"/>
</dbReference>
<dbReference type="Pfam" id="PF15341">
    <property type="entry name" value="SLX9"/>
    <property type="match status" value="1"/>
</dbReference>
<evidence type="ECO:0000256" key="5">
    <source>
        <dbReference type="SAM" id="MobiDB-lite"/>
    </source>
</evidence>
<evidence type="ECO:0000256" key="1">
    <source>
        <dbReference type="ARBA" id="ARBA00004604"/>
    </source>
</evidence>
<evidence type="ECO:0000256" key="2">
    <source>
        <dbReference type="ARBA" id="ARBA00011022"/>
    </source>
</evidence>
<sequence length="224" mass="24217">MAPLPPGLKKPSARSFRQQRLAGAVHPLAPLKTFRPDAAPLSDDFASTKRDKRLMKHSSFMSRVVTSGGVAKKSKTRQQPTSNNNSKRTGHGRSSRSKLATTLDDLADALPALQDGEGDLAALQGRVRHKSISSKKGALRRKERVVRGEMERFGVSMAQLAQQQQQGNTTTTTTTQTATTMTTGQGSEQGQQQGEPAATSSRWAALRGYISSTMEQNPAFVGRQ</sequence>
<proteinExistence type="inferred from homology"/>
<evidence type="ECO:0000313" key="7">
    <source>
        <dbReference type="Proteomes" id="UP000315783"/>
    </source>
</evidence>
<dbReference type="GO" id="GO:0030688">
    <property type="term" value="C:preribosome, small subunit precursor"/>
    <property type="evidence" value="ECO:0007669"/>
    <property type="project" value="InterPro"/>
</dbReference>
<dbReference type="GO" id="GO:0000462">
    <property type="term" value="P:maturation of SSU-rRNA from tricistronic rRNA transcript (SSU-rRNA, 5.8S rRNA, LSU-rRNA)"/>
    <property type="evidence" value="ECO:0007669"/>
    <property type="project" value="InterPro"/>
</dbReference>
<evidence type="ECO:0000256" key="4">
    <source>
        <dbReference type="ARBA" id="ARBA00023242"/>
    </source>
</evidence>
<comment type="caution">
    <text evidence="6">The sequence shown here is derived from an EMBL/GenBank/DDBJ whole genome shotgun (WGS) entry which is preliminary data.</text>
</comment>
<reference evidence="6 7" key="1">
    <citation type="journal article" date="2019" name="Appl. Microbiol. Biotechnol.">
        <title>Genome sequence of Isaria javanica and comparative genome analysis insights into family S53 peptidase evolution in fungal entomopathogens.</title>
        <authorList>
            <person name="Lin R."/>
            <person name="Zhang X."/>
            <person name="Xin B."/>
            <person name="Zou M."/>
            <person name="Gao Y."/>
            <person name="Qin F."/>
            <person name="Hu Q."/>
            <person name="Xie B."/>
            <person name="Cheng X."/>
        </authorList>
    </citation>
    <scope>NUCLEOTIDE SEQUENCE [LARGE SCALE GENOMIC DNA]</scope>
    <source>
        <strain evidence="6 7">IJ1G</strain>
    </source>
</reference>
<name>A0A545ULQ7_9HYPO</name>
<accession>A0A545ULQ7</accession>
<evidence type="ECO:0000256" key="3">
    <source>
        <dbReference type="ARBA" id="ARBA00021321"/>
    </source>
</evidence>
<keyword evidence="7" id="KW-1185">Reference proteome</keyword>
<comment type="similarity">
    <text evidence="2">Belongs to the SLX9 family.</text>
</comment>
<organism evidence="6 7">
    <name type="scientific">Cordyceps javanica</name>
    <dbReference type="NCBI Taxonomy" id="43265"/>
    <lineage>
        <taxon>Eukaryota</taxon>
        <taxon>Fungi</taxon>
        <taxon>Dikarya</taxon>
        <taxon>Ascomycota</taxon>
        <taxon>Pezizomycotina</taxon>
        <taxon>Sordariomycetes</taxon>
        <taxon>Hypocreomycetidae</taxon>
        <taxon>Hypocreales</taxon>
        <taxon>Cordycipitaceae</taxon>
        <taxon>Cordyceps</taxon>
    </lineage>
</organism>
<dbReference type="EMBL" id="SPUK01000027">
    <property type="protein sequence ID" value="TQV90397.1"/>
    <property type="molecule type" value="Genomic_DNA"/>
</dbReference>
<feature type="compositionally biased region" description="Polar residues" evidence="5">
    <location>
        <begin position="77"/>
        <end position="87"/>
    </location>
</feature>
<feature type="region of interest" description="Disordered" evidence="5">
    <location>
        <begin position="159"/>
        <end position="204"/>
    </location>
</feature>
<keyword evidence="4" id="KW-0539">Nucleus</keyword>